<gene>
    <name evidence="2" type="ORF">UT35_C0009G0010</name>
</gene>
<dbReference type="InterPro" id="IPR043502">
    <property type="entry name" value="DNA/RNA_pol_sf"/>
</dbReference>
<dbReference type="AlphaFoldDB" id="A0A837HPW7"/>
<name>A0A837HPW7_9BACT</name>
<keyword evidence="2" id="KW-0548">Nucleotidyltransferase</keyword>
<keyword evidence="2" id="KW-0808">Transferase</keyword>
<feature type="domain" description="Reverse transcriptase" evidence="1">
    <location>
        <begin position="64"/>
        <end position="284"/>
    </location>
</feature>
<dbReference type="CDD" id="cd01651">
    <property type="entry name" value="RT_G2_intron"/>
    <property type="match status" value="1"/>
</dbReference>
<dbReference type="SUPFAM" id="SSF56672">
    <property type="entry name" value="DNA/RNA polymerases"/>
    <property type="match status" value="1"/>
</dbReference>
<dbReference type="InterPro" id="IPR000477">
    <property type="entry name" value="RT_dom"/>
</dbReference>
<evidence type="ECO:0000313" key="3">
    <source>
        <dbReference type="Proteomes" id="UP000033996"/>
    </source>
</evidence>
<dbReference type="InterPro" id="IPR051083">
    <property type="entry name" value="GrpII_Intron_Splice-Mob/Def"/>
</dbReference>
<dbReference type="PROSITE" id="PS50878">
    <property type="entry name" value="RT_POL"/>
    <property type="match status" value="1"/>
</dbReference>
<reference evidence="2 3" key="1">
    <citation type="journal article" date="2015" name="Nature">
        <title>rRNA introns, odd ribosomes, and small enigmatic genomes across a large radiation of phyla.</title>
        <authorList>
            <person name="Brown C.T."/>
            <person name="Hug L.A."/>
            <person name="Thomas B.C."/>
            <person name="Sharon I."/>
            <person name="Castelle C.J."/>
            <person name="Singh A."/>
            <person name="Wilkins M.J."/>
            <person name="Williams K.H."/>
            <person name="Banfield J.F."/>
        </authorList>
    </citation>
    <scope>NUCLEOTIDE SEQUENCE [LARGE SCALE GENOMIC DNA]</scope>
</reference>
<proteinExistence type="predicted"/>
<dbReference type="EMBL" id="LBWL01000009">
    <property type="protein sequence ID" value="KKR09143.1"/>
    <property type="molecule type" value="Genomic_DNA"/>
</dbReference>
<protein>
    <submittedName>
        <fullName evidence="2">RNA-directed DNA polymerase (Reverse transcriptase)</fullName>
    </submittedName>
</protein>
<evidence type="ECO:0000313" key="2">
    <source>
        <dbReference type="EMBL" id="KKR09143.1"/>
    </source>
</evidence>
<accession>A0A837HPW7</accession>
<dbReference type="PANTHER" id="PTHR34047:SF8">
    <property type="entry name" value="PROTEIN YKFC"/>
    <property type="match status" value="1"/>
</dbReference>
<dbReference type="PANTHER" id="PTHR34047">
    <property type="entry name" value="NUCLEAR INTRON MATURASE 1, MITOCHONDRIAL-RELATED"/>
    <property type="match status" value="1"/>
</dbReference>
<keyword evidence="2" id="KW-0695">RNA-directed DNA polymerase</keyword>
<dbReference type="GO" id="GO:0003964">
    <property type="term" value="F:RNA-directed DNA polymerase activity"/>
    <property type="evidence" value="ECO:0007669"/>
    <property type="project" value="UniProtKB-KW"/>
</dbReference>
<sequence>MGGGLNGRILIGHDLFENIISLENLFLAWKEFKRGKMGKHDVQEFALSLEDNLFYLNSQLRNLSYRHSAYSSFYVSDPKLRHIHKACVRDRVLHHAVFRVLCPIFEKDFIFDSYSCRVGKGTHRAISRLANFLNKASQNDSKNIFVVKLDVRKFFDSVSHNILMAIIRRRINETRITWLLNEIIVESYSKENGLGLPIGNVTSQLFANIYLNELDQFVKHNLKKELYIRYCDDFILVARTPEELKGFISDTKEFLRDRLGLDLHKDKIIIRKYRQGIDFLGYVALPHCRVLRTKTKRRILGNVARNGQNQKSIQSYLGLLSHGNTHKIKTKLMNLIESSSS</sequence>
<comment type="caution">
    <text evidence="2">The sequence shown here is derived from an EMBL/GenBank/DDBJ whole genome shotgun (WGS) entry which is preliminary data.</text>
</comment>
<evidence type="ECO:0000259" key="1">
    <source>
        <dbReference type="PROSITE" id="PS50878"/>
    </source>
</evidence>
<dbReference type="Proteomes" id="UP000033996">
    <property type="component" value="Unassembled WGS sequence"/>
</dbReference>
<organism evidence="2 3">
    <name type="scientific">Candidatus Yanofskybacteria bacterium GW2011_GWD1_39_16</name>
    <dbReference type="NCBI Taxonomy" id="1619030"/>
    <lineage>
        <taxon>Bacteria</taxon>
        <taxon>Candidatus Yanofskyibacteriota</taxon>
    </lineage>
</organism>
<dbReference type="Pfam" id="PF00078">
    <property type="entry name" value="RVT_1"/>
    <property type="match status" value="1"/>
</dbReference>